<reference evidence="2" key="1">
    <citation type="submission" date="2023-11" db="EMBL/GenBank/DDBJ databases">
        <authorList>
            <person name="De Vega J J."/>
            <person name="De Vega J J."/>
        </authorList>
    </citation>
    <scope>NUCLEOTIDE SEQUENCE</scope>
</reference>
<keyword evidence="3" id="KW-1185">Reference proteome</keyword>
<evidence type="ECO:0000256" key="1">
    <source>
        <dbReference type="SAM" id="MobiDB-lite"/>
    </source>
</evidence>
<dbReference type="EMBL" id="CAVNYO010000181">
    <property type="protein sequence ID" value="CAK5272255.1"/>
    <property type="molecule type" value="Genomic_DNA"/>
</dbReference>
<proteinExistence type="predicted"/>
<accession>A0AAD2HCI4</accession>
<feature type="region of interest" description="Disordered" evidence="1">
    <location>
        <begin position="301"/>
        <end position="331"/>
    </location>
</feature>
<comment type="caution">
    <text evidence="2">The sequence shown here is derived from an EMBL/GenBank/DDBJ whole genome shotgun (WGS) entry which is preliminary data.</text>
</comment>
<feature type="compositionally biased region" description="Low complexity" evidence="1">
    <location>
        <begin position="189"/>
        <end position="205"/>
    </location>
</feature>
<feature type="compositionally biased region" description="Basic and acidic residues" evidence="1">
    <location>
        <begin position="312"/>
        <end position="331"/>
    </location>
</feature>
<gene>
    <name evidence="2" type="ORF">MYCIT1_LOCUS17878</name>
</gene>
<protein>
    <submittedName>
        <fullName evidence="2">Uncharacterized protein</fullName>
    </submittedName>
</protein>
<name>A0AAD2HCI4_9AGAR</name>
<sequence length="331" mass="36887">MSTALAVTNVQSLCRNNMAGARTLMDGRQDGLTVIGKLAHQLTDRPGRLRVETTRGLVEEHQKLRLGHQFDGDGQPLTLLHVQTLARDTDQGSGIGLHFQQLDDLIHVRQLLSLGDRFVLTEHGAEFERLPDSGSSQVQILLLDIACLALERLIPFPAIDKHLARHDSYRNTSSENIQERRFPCKRSQNDAQTTNANTRRTGTTDSHQRSQRPGLDPTIDVIQQPPVGAILQLDVIADVFPQEDLLLRVDFRFLSRRLPGLQSNRLLARSPILGISGPTLGRKVPAEEDQNFALGFERRDVLGGKQMDTTEDNLRDGALDPEEQKGTENLQ</sequence>
<dbReference type="Proteomes" id="UP001295794">
    <property type="component" value="Unassembled WGS sequence"/>
</dbReference>
<feature type="region of interest" description="Disordered" evidence="1">
    <location>
        <begin position="171"/>
        <end position="221"/>
    </location>
</feature>
<organism evidence="2 3">
    <name type="scientific">Mycena citricolor</name>
    <dbReference type="NCBI Taxonomy" id="2018698"/>
    <lineage>
        <taxon>Eukaryota</taxon>
        <taxon>Fungi</taxon>
        <taxon>Dikarya</taxon>
        <taxon>Basidiomycota</taxon>
        <taxon>Agaricomycotina</taxon>
        <taxon>Agaricomycetes</taxon>
        <taxon>Agaricomycetidae</taxon>
        <taxon>Agaricales</taxon>
        <taxon>Marasmiineae</taxon>
        <taxon>Mycenaceae</taxon>
        <taxon>Mycena</taxon>
    </lineage>
</organism>
<evidence type="ECO:0000313" key="3">
    <source>
        <dbReference type="Proteomes" id="UP001295794"/>
    </source>
</evidence>
<evidence type="ECO:0000313" key="2">
    <source>
        <dbReference type="EMBL" id="CAK5272255.1"/>
    </source>
</evidence>
<dbReference type="AlphaFoldDB" id="A0AAD2HCI4"/>